<dbReference type="EMBL" id="JABSTV010001249">
    <property type="protein sequence ID" value="KAH7963464.1"/>
    <property type="molecule type" value="Genomic_DNA"/>
</dbReference>
<protein>
    <submittedName>
        <fullName evidence="2">Uncharacterized protein</fullName>
    </submittedName>
</protein>
<reference evidence="2" key="1">
    <citation type="journal article" date="2020" name="Cell">
        <title>Large-Scale Comparative Analyses of Tick Genomes Elucidate Their Genetic Diversity and Vector Capacities.</title>
        <authorList>
            <consortium name="Tick Genome and Microbiome Consortium (TIGMIC)"/>
            <person name="Jia N."/>
            <person name="Wang J."/>
            <person name="Shi W."/>
            <person name="Du L."/>
            <person name="Sun Y."/>
            <person name="Zhan W."/>
            <person name="Jiang J.F."/>
            <person name="Wang Q."/>
            <person name="Zhang B."/>
            <person name="Ji P."/>
            <person name="Bell-Sakyi L."/>
            <person name="Cui X.M."/>
            <person name="Yuan T.T."/>
            <person name="Jiang B.G."/>
            <person name="Yang W.F."/>
            <person name="Lam T.T."/>
            <person name="Chang Q.C."/>
            <person name="Ding S.J."/>
            <person name="Wang X.J."/>
            <person name="Zhu J.G."/>
            <person name="Ruan X.D."/>
            <person name="Zhao L."/>
            <person name="Wei J.T."/>
            <person name="Ye R.Z."/>
            <person name="Que T.C."/>
            <person name="Du C.H."/>
            <person name="Zhou Y.H."/>
            <person name="Cheng J.X."/>
            <person name="Dai P.F."/>
            <person name="Guo W.B."/>
            <person name="Han X.H."/>
            <person name="Huang E.J."/>
            <person name="Li L.F."/>
            <person name="Wei W."/>
            <person name="Gao Y.C."/>
            <person name="Liu J.Z."/>
            <person name="Shao H.Z."/>
            <person name="Wang X."/>
            <person name="Wang C.C."/>
            <person name="Yang T.C."/>
            <person name="Huo Q.B."/>
            <person name="Li W."/>
            <person name="Chen H.Y."/>
            <person name="Chen S.E."/>
            <person name="Zhou L.G."/>
            <person name="Ni X.B."/>
            <person name="Tian J.H."/>
            <person name="Sheng Y."/>
            <person name="Liu T."/>
            <person name="Pan Y.S."/>
            <person name="Xia L.Y."/>
            <person name="Li J."/>
            <person name="Zhao F."/>
            <person name="Cao W.C."/>
        </authorList>
    </citation>
    <scope>NUCLEOTIDE SEQUENCE</scope>
    <source>
        <strain evidence="2">Rsan-2018</strain>
    </source>
</reference>
<evidence type="ECO:0000313" key="2">
    <source>
        <dbReference type="EMBL" id="KAH7963464.1"/>
    </source>
</evidence>
<gene>
    <name evidence="2" type="ORF">HPB52_021231</name>
</gene>
<keyword evidence="3" id="KW-1185">Reference proteome</keyword>
<comment type="caution">
    <text evidence="2">The sequence shown here is derived from an EMBL/GenBank/DDBJ whole genome shotgun (WGS) entry which is preliminary data.</text>
</comment>
<accession>A0A9D4T0K7</accession>
<feature type="region of interest" description="Disordered" evidence="1">
    <location>
        <begin position="106"/>
        <end position="132"/>
    </location>
</feature>
<reference evidence="2" key="2">
    <citation type="submission" date="2021-09" db="EMBL/GenBank/DDBJ databases">
        <authorList>
            <person name="Jia N."/>
            <person name="Wang J."/>
            <person name="Shi W."/>
            <person name="Du L."/>
            <person name="Sun Y."/>
            <person name="Zhan W."/>
            <person name="Jiang J."/>
            <person name="Wang Q."/>
            <person name="Zhang B."/>
            <person name="Ji P."/>
            <person name="Sakyi L.B."/>
            <person name="Cui X."/>
            <person name="Yuan T."/>
            <person name="Jiang B."/>
            <person name="Yang W."/>
            <person name="Lam T.T.-Y."/>
            <person name="Chang Q."/>
            <person name="Ding S."/>
            <person name="Wang X."/>
            <person name="Zhu J."/>
            <person name="Ruan X."/>
            <person name="Zhao L."/>
            <person name="Wei J."/>
            <person name="Que T."/>
            <person name="Du C."/>
            <person name="Cheng J."/>
            <person name="Dai P."/>
            <person name="Han X."/>
            <person name="Huang E."/>
            <person name="Gao Y."/>
            <person name="Liu J."/>
            <person name="Shao H."/>
            <person name="Ye R."/>
            <person name="Li L."/>
            <person name="Wei W."/>
            <person name="Wang X."/>
            <person name="Wang C."/>
            <person name="Huo Q."/>
            <person name="Li W."/>
            <person name="Guo W."/>
            <person name="Chen H."/>
            <person name="Chen S."/>
            <person name="Zhou L."/>
            <person name="Zhou L."/>
            <person name="Ni X."/>
            <person name="Tian J."/>
            <person name="Zhou Y."/>
            <person name="Sheng Y."/>
            <person name="Liu T."/>
            <person name="Pan Y."/>
            <person name="Xia L."/>
            <person name="Li J."/>
            <person name="Zhao F."/>
            <person name="Cao W."/>
        </authorList>
    </citation>
    <scope>NUCLEOTIDE SEQUENCE</scope>
    <source>
        <strain evidence="2">Rsan-2018</strain>
        <tissue evidence="2">Larvae</tissue>
    </source>
</reference>
<evidence type="ECO:0000313" key="3">
    <source>
        <dbReference type="Proteomes" id="UP000821837"/>
    </source>
</evidence>
<sequence length="132" mass="14251">MWRNLLSVGGGSSVKRSSRVSLAEKVSVDLVAVTQNAMAATTMVTGYDPTSLQVVTMKTTSSDKAMPLENEYLANMVKLWQWKQSQAAAPTKCKGWHAVVRQKAAASSLSARPSTGGVRTAPPSSPMRRLKW</sequence>
<evidence type="ECO:0000256" key="1">
    <source>
        <dbReference type="SAM" id="MobiDB-lite"/>
    </source>
</evidence>
<dbReference type="Proteomes" id="UP000821837">
    <property type="component" value="Chromosome 3"/>
</dbReference>
<proteinExistence type="predicted"/>
<name>A0A9D4T0K7_RHISA</name>
<organism evidence="2 3">
    <name type="scientific">Rhipicephalus sanguineus</name>
    <name type="common">Brown dog tick</name>
    <name type="synonym">Ixodes sanguineus</name>
    <dbReference type="NCBI Taxonomy" id="34632"/>
    <lineage>
        <taxon>Eukaryota</taxon>
        <taxon>Metazoa</taxon>
        <taxon>Ecdysozoa</taxon>
        <taxon>Arthropoda</taxon>
        <taxon>Chelicerata</taxon>
        <taxon>Arachnida</taxon>
        <taxon>Acari</taxon>
        <taxon>Parasitiformes</taxon>
        <taxon>Ixodida</taxon>
        <taxon>Ixodoidea</taxon>
        <taxon>Ixodidae</taxon>
        <taxon>Rhipicephalinae</taxon>
        <taxon>Rhipicephalus</taxon>
        <taxon>Rhipicephalus</taxon>
    </lineage>
</organism>
<dbReference type="AlphaFoldDB" id="A0A9D4T0K7"/>